<accession>A0A936EZY2</accession>
<dbReference type="Gene3D" id="3.10.50.40">
    <property type="match status" value="1"/>
</dbReference>
<comment type="similarity">
    <text evidence="2 6">Belongs to the FKBP-type PPIase family.</text>
</comment>
<evidence type="ECO:0000256" key="4">
    <source>
        <dbReference type="ARBA" id="ARBA00023235"/>
    </source>
</evidence>
<dbReference type="PROSITE" id="PS50059">
    <property type="entry name" value="FKBP_PPIASE"/>
    <property type="match status" value="1"/>
</dbReference>
<dbReference type="GO" id="GO:0003755">
    <property type="term" value="F:peptidyl-prolyl cis-trans isomerase activity"/>
    <property type="evidence" value="ECO:0007669"/>
    <property type="project" value="UniProtKB-UniRule"/>
</dbReference>
<comment type="caution">
    <text evidence="8">The sequence shown here is derived from an EMBL/GenBank/DDBJ whole genome shotgun (WGS) entry which is preliminary data.</text>
</comment>
<keyword evidence="4 5" id="KW-0413">Isomerase</keyword>
<feature type="domain" description="PPIase FKBP-type" evidence="7">
    <location>
        <begin position="14"/>
        <end position="106"/>
    </location>
</feature>
<dbReference type="Proteomes" id="UP000709959">
    <property type="component" value="Unassembled WGS sequence"/>
</dbReference>
<dbReference type="AlphaFoldDB" id="A0A936EZY2"/>
<evidence type="ECO:0000256" key="5">
    <source>
        <dbReference type="PROSITE-ProRule" id="PRU00277"/>
    </source>
</evidence>
<dbReference type="EC" id="5.2.1.8" evidence="6"/>
<name>A0A936EZY2_9BACT</name>
<dbReference type="InterPro" id="IPR046357">
    <property type="entry name" value="PPIase_dom_sf"/>
</dbReference>
<comment type="catalytic activity">
    <reaction evidence="1 5 6">
        <text>[protein]-peptidylproline (omega=180) = [protein]-peptidylproline (omega=0)</text>
        <dbReference type="Rhea" id="RHEA:16237"/>
        <dbReference type="Rhea" id="RHEA-COMP:10747"/>
        <dbReference type="Rhea" id="RHEA-COMP:10748"/>
        <dbReference type="ChEBI" id="CHEBI:83833"/>
        <dbReference type="ChEBI" id="CHEBI:83834"/>
        <dbReference type="EC" id="5.2.1.8"/>
    </reaction>
</comment>
<proteinExistence type="inferred from homology"/>
<dbReference type="Pfam" id="PF00254">
    <property type="entry name" value="FKBP_C"/>
    <property type="match status" value="1"/>
</dbReference>
<keyword evidence="3 5" id="KW-0697">Rotamase</keyword>
<sequence>MDLATGEGASPRIGQTCVVEAQGWIEEGGVKGKAFLDTRKRGFPVSFPLGGGRVIKGWEEGLATMKKGGKRLLRVPPALGYSPQELGNDIPPGSILIFELELLDIR</sequence>
<evidence type="ECO:0000313" key="8">
    <source>
        <dbReference type="EMBL" id="MBK8571572.1"/>
    </source>
</evidence>
<gene>
    <name evidence="8" type="ORF">IPN91_02800</name>
</gene>
<evidence type="ECO:0000256" key="1">
    <source>
        <dbReference type="ARBA" id="ARBA00000971"/>
    </source>
</evidence>
<evidence type="ECO:0000259" key="7">
    <source>
        <dbReference type="PROSITE" id="PS50059"/>
    </source>
</evidence>
<dbReference type="PANTHER" id="PTHR43811">
    <property type="entry name" value="FKBP-TYPE PEPTIDYL-PROLYL CIS-TRANS ISOMERASE FKPA"/>
    <property type="match status" value="1"/>
</dbReference>
<evidence type="ECO:0000313" key="9">
    <source>
        <dbReference type="Proteomes" id="UP000709959"/>
    </source>
</evidence>
<dbReference type="EMBL" id="JADKCH010000001">
    <property type="protein sequence ID" value="MBK8571572.1"/>
    <property type="molecule type" value="Genomic_DNA"/>
</dbReference>
<evidence type="ECO:0000256" key="6">
    <source>
        <dbReference type="RuleBase" id="RU003915"/>
    </source>
</evidence>
<organism evidence="8 9">
    <name type="scientific">Candidatus Geothrix odensensis</name>
    <dbReference type="NCBI Taxonomy" id="2954440"/>
    <lineage>
        <taxon>Bacteria</taxon>
        <taxon>Pseudomonadati</taxon>
        <taxon>Acidobacteriota</taxon>
        <taxon>Holophagae</taxon>
        <taxon>Holophagales</taxon>
        <taxon>Holophagaceae</taxon>
        <taxon>Geothrix</taxon>
    </lineage>
</organism>
<reference evidence="8 9" key="1">
    <citation type="submission" date="2020-10" db="EMBL/GenBank/DDBJ databases">
        <title>Connecting structure to function with the recovery of over 1000 high-quality activated sludge metagenome-assembled genomes encoding full-length rRNA genes using long-read sequencing.</title>
        <authorList>
            <person name="Singleton C.M."/>
            <person name="Petriglieri F."/>
            <person name="Kristensen J.M."/>
            <person name="Kirkegaard R.H."/>
            <person name="Michaelsen T.Y."/>
            <person name="Andersen M.H."/>
            <person name="Karst S.M."/>
            <person name="Dueholm M.S."/>
            <person name="Nielsen P.H."/>
            <person name="Albertsen M."/>
        </authorList>
    </citation>
    <scope>NUCLEOTIDE SEQUENCE [LARGE SCALE GENOMIC DNA]</scope>
    <source>
        <strain evidence="8">OdNE_18-Q3-R46-58_MAXAC.008</strain>
    </source>
</reference>
<dbReference type="InterPro" id="IPR001179">
    <property type="entry name" value="PPIase_FKBP_dom"/>
</dbReference>
<dbReference type="PANTHER" id="PTHR43811:SF19">
    <property type="entry name" value="39 KDA FK506-BINDING NUCLEAR PROTEIN"/>
    <property type="match status" value="1"/>
</dbReference>
<dbReference type="SUPFAM" id="SSF54534">
    <property type="entry name" value="FKBP-like"/>
    <property type="match status" value="1"/>
</dbReference>
<protein>
    <recommendedName>
        <fullName evidence="6">Peptidyl-prolyl cis-trans isomerase</fullName>
        <ecNumber evidence="6">5.2.1.8</ecNumber>
    </recommendedName>
</protein>
<evidence type="ECO:0000256" key="3">
    <source>
        <dbReference type="ARBA" id="ARBA00023110"/>
    </source>
</evidence>
<evidence type="ECO:0000256" key="2">
    <source>
        <dbReference type="ARBA" id="ARBA00006577"/>
    </source>
</evidence>